<comment type="caution">
    <text evidence="1">The sequence shown here is derived from an EMBL/GenBank/DDBJ whole genome shotgun (WGS) entry which is preliminary data.</text>
</comment>
<name>A0A426XN63_ENSVE</name>
<dbReference type="AlphaFoldDB" id="A0A426XN63"/>
<organism evidence="1 2">
    <name type="scientific">Ensete ventricosum</name>
    <name type="common">Abyssinian banana</name>
    <name type="synonym">Musa ensete</name>
    <dbReference type="NCBI Taxonomy" id="4639"/>
    <lineage>
        <taxon>Eukaryota</taxon>
        <taxon>Viridiplantae</taxon>
        <taxon>Streptophyta</taxon>
        <taxon>Embryophyta</taxon>
        <taxon>Tracheophyta</taxon>
        <taxon>Spermatophyta</taxon>
        <taxon>Magnoliopsida</taxon>
        <taxon>Liliopsida</taxon>
        <taxon>Zingiberales</taxon>
        <taxon>Musaceae</taxon>
        <taxon>Ensete</taxon>
    </lineage>
</organism>
<dbReference type="EMBL" id="AMZH03019043">
    <property type="protein sequence ID" value="RRT40865.1"/>
    <property type="molecule type" value="Genomic_DNA"/>
</dbReference>
<accession>A0A426XN63</accession>
<dbReference type="Proteomes" id="UP000287651">
    <property type="component" value="Unassembled WGS sequence"/>
</dbReference>
<proteinExistence type="predicted"/>
<evidence type="ECO:0000313" key="2">
    <source>
        <dbReference type="Proteomes" id="UP000287651"/>
    </source>
</evidence>
<gene>
    <name evidence="1" type="ORF">B296_00055424</name>
</gene>
<reference evidence="1 2" key="1">
    <citation type="journal article" date="2014" name="Agronomy (Basel)">
        <title>A Draft Genome Sequence for Ensete ventricosum, the Drought-Tolerant Tree Against Hunger.</title>
        <authorList>
            <person name="Harrison J."/>
            <person name="Moore K.A."/>
            <person name="Paszkiewicz K."/>
            <person name="Jones T."/>
            <person name="Grant M."/>
            <person name="Ambacheew D."/>
            <person name="Muzemil S."/>
            <person name="Studholme D.J."/>
        </authorList>
    </citation>
    <scope>NUCLEOTIDE SEQUENCE [LARGE SCALE GENOMIC DNA]</scope>
</reference>
<protein>
    <submittedName>
        <fullName evidence="1">Uncharacterized protein</fullName>
    </submittedName>
</protein>
<evidence type="ECO:0000313" key="1">
    <source>
        <dbReference type="EMBL" id="RRT40865.1"/>
    </source>
</evidence>
<sequence length="161" mass="17320">MISEPRLFVQKIGFKLCIIRLNRVELFYAFLLYFRSEGSEEGGIHLRAGPLQGRPLTTKPAIGATVRLRQGLPTRGIHPRAWLSPIGAAHAGIGRAHRGTTCRHGSRPPTRGVPKNNGTCCRSNCPWAVRQLAMCNVAAYAGAVATDGRGKGLGFSSTTKG</sequence>